<protein>
    <recommendedName>
        <fullName evidence="4">G-protein coupled receptors family 1 profile domain-containing protein</fullName>
    </recommendedName>
</protein>
<name>A0A397SFZ1_9GLOM</name>
<feature type="transmembrane region" description="Helical" evidence="1">
    <location>
        <begin position="165"/>
        <end position="185"/>
    </location>
</feature>
<evidence type="ECO:0000313" key="2">
    <source>
        <dbReference type="EMBL" id="RIA83799.1"/>
    </source>
</evidence>
<dbReference type="Proteomes" id="UP000265703">
    <property type="component" value="Unassembled WGS sequence"/>
</dbReference>
<evidence type="ECO:0008006" key="4">
    <source>
        <dbReference type="Google" id="ProtNLM"/>
    </source>
</evidence>
<gene>
    <name evidence="2" type="ORF">C1645_833246</name>
</gene>
<dbReference type="EMBL" id="QKYT01000541">
    <property type="protein sequence ID" value="RIA83799.1"/>
    <property type="molecule type" value="Genomic_DNA"/>
</dbReference>
<sequence length="391" mass="44764">MNRSQPINLINDKMYCQWVIFITECHDSQYFVITYYVNLITASIFLLLASGILIMRLLTHREINLLSNGIIAPLEGFLGFTMLCGIARIVCSATFIVDTLPTHYIYREMISDAQWITIQLSVITYLAGVFRTLPRMAFFQPSSSDNSISTTKTTICVPTLYLIRILYWLISIVLIIIASGSALLAGYFRMKENKFLLNVFTSTRLVAYGISCIILLIGYGIYGRLLIHFTIQSFELVQGQGGIVEECQETHVSEIFRDENGIEERNIHKIFVLSRDGKKNEVDLRNLRFKYHLRKMQTFNYSALMAFMFWSFTSFVLAFWHDQIWSTMILSKIQAFIANISTNLMILTVLIVILLSELVHHKGQNSLDVTKVTSSNQLSTFTHSEVTSEII</sequence>
<accession>A0A397SFZ1</accession>
<feature type="transmembrane region" description="Helical" evidence="1">
    <location>
        <begin position="35"/>
        <end position="58"/>
    </location>
</feature>
<organism evidence="2 3">
    <name type="scientific">Glomus cerebriforme</name>
    <dbReference type="NCBI Taxonomy" id="658196"/>
    <lineage>
        <taxon>Eukaryota</taxon>
        <taxon>Fungi</taxon>
        <taxon>Fungi incertae sedis</taxon>
        <taxon>Mucoromycota</taxon>
        <taxon>Glomeromycotina</taxon>
        <taxon>Glomeromycetes</taxon>
        <taxon>Glomerales</taxon>
        <taxon>Glomeraceae</taxon>
        <taxon>Glomus</taxon>
    </lineage>
</organism>
<evidence type="ECO:0000313" key="3">
    <source>
        <dbReference type="Proteomes" id="UP000265703"/>
    </source>
</evidence>
<feature type="transmembrane region" description="Helical" evidence="1">
    <location>
        <begin position="333"/>
        <end position="355"/>
    </location>
</feature>
<feature type="transmembrane region" description="Helical" evidence="1">
    <location>
        <begin position="70"/>
        <end position="96"/>
    </location>
</feature>
<comment type="caution">
    <text evidence="2">The sequence shown here is derived from an EMBL/GenBank/DDBJ whole genome shotgun (WGS) entry which is preliminary data.</text>
</comment>
<evidence type="ECO:0000256" key="1">
    <source>
        <dbReference type="SAM" id="Phobius"/>
    </source>
</evidence>
<keyword evidence="1" id="KW-1133">Transmembrane helix</keyword>
<feature type="transmembrane region" description="Helical" evidence="1">
    <location>
        <begin position="205"/>
        <end position="222"/>
    </location>
</feature>
<proteinExistence type="predicted"/>
<keyword evidence="1" id="KW-0812">Transmembrane</keyword>
<keyword evidence="1" id="KW-0472">Membrane</keyword>
<keyword evidence="3" id="KW-1185">Reference proteome</keyword>
<reference evidence="2 3" key="1">
    <citation type="submission" date="2018-06" db="EMBL/GenBank/DDBJ databases">
        <title>Comparative genomics reveals the genomic features of Rhizophagus irregularis, R. cerebriforme, R. diaphanum and Gigaspora rosea, and their symbiotic lifestyle signature.</title>
        <authorList>
            <person name="Morin E."/>
            <person name="San Clemente H."/>
            <person name="Chen E.C.H."/>
            <person name="De La Providencia I."/>
            <person name="Hainaut M."/>
            <person name="Kuo A."/>
            <person name="Kohler A."/>
            <person name="Murat C."/>
            <person name="Tang N."/>
            <person name="Roy S."/>
            <person name="Loubradou J."/>
            <person name="Henrissat B."/>
            <person name="Grigoriev I.V."/>
            <person name="Corradi N."/>
            <person name="Roux C."/>
            <person name="Martin F.M."/>
        </authorList>
    </citation>
    <scope>NUCLEOTIDE SEQUENCE [LARGE SCALE GENOMIC DNA]</scope>
    <source>
        <strain evidence="2 3">DAOM 227022</strain>
    </source>
</reference>
<feature type="transmembrane region" description="Helical" evidence="1">
    <location>
        <begin position="116"/>
        <end position="133"/>
    </location>
</feature>
<dbReference type="OrthoDB" id="2383404at2759"/>
<dbReference type="AlphaFoldDB" id="A0A397SFZ1"/>
<feature type="transmembrane region" description="Helical" evidence="1">
    <location>
        <begin position="298"/>
        <end position="321"/>
    </location>
</feature>